<protein>
    <recommendedName>
        <fullName evidence="3">Transcriptional regulator</fullName>
    </recommendedName>
</protein>
<dbReference type="Pfam" id="PF09952">
    <property type="entry name" value="AbiEi_2"/>
    <property type="match status" value="1"/>
</dbReference>
<comment type="caution">
    <text evidence="1">The sequence shown here is derived from an EMBL/GenBank/DDBJ whole genome shotgun (WGS) entry which is preliminary data.</text>
</comment>
<dbReference type="EMBL" id="JACHMC010000001">
    <property type="protein sequence ID" value="MBB4883411.1"/>
    <property type="molecule type" value="Genomic_DNA"/>
</dbReference>
<dbReference type="OrthoDB" id="6630012at2"/>
<dbReference type="RefSeq" id="WP_135030004.1">
    <property type="nucleotide sequence ID" value="NZ_BMLA01000002.1"/>
</dbReference>
<proteinExistence type="predicted"/>
<organism evidence="1 2">
    <name type="scientific">Micrococcus flavus</name>
    <dbReference type="NCBI Taxonomy" id="384602"/>
    <lineage>
        <taxon>Bacteria</taxon>
        <taxon>Bacillati</taxon>
        <taxon>Actinomycetota</taxon>
        <taxon>Actinomycetes</taxon>
        <taxon>Micrococcales</taxon>
        <taxon>Micrococcaceae</taxon>
        <taxon>Micrococcus</taxon>
    </lineage>
</organism>
<accession>A0A4Y8X101</accession>
<dbReference type="InterPro" id="IPR019238">
    <property type="entry name" value="AbiEi_2"/>
</dbReference>
<evidence type="ECO:0000313" key="2">
    <source>
        <dbReference type="Proteomes" id="UP000560081"/>
    </source>
</evidence>
<gene>
    <name evidence="1" type="ORF">BJ976_001762</name>
</gene>
<reference evidence="1 2" key="1">
    <citation type="submission" date="2020-08" db="EMBL/GenBank/DDBJ databases">
        <title>Sequencing the genomes of 1000 actinobacteria strains.</title>
        <authorList>
            <person name="Klenk H.-P."/>
        </authorList>
    </citation>
    <scope>NUCLEOTIDE SEQUENCE [LARGE SCALE GENOMIC DNA]</scope>
    <source>
        <strain evidence="1 2">DSM 19079</strain>
    </source>
</reference>
<dbReference type="AlphaFoldDB" id="A0A4Y8X101"/>
<name>A0A4Y8X101_9MICC</name>
<sequence>MRWIAPGPEETAPYARALAGVDVVPDAAGETVLLPTGQRRRLALWGDVDAVDPRRESSSVLEALEIVPVTEGDLLLLPVVDAALGRRLRDRGVAYVDRHGNADIRAPGLLIHVEGRRRATAARRSDVHGGYGGRISTPSGLRVVFALLCVPDLRQSPVRDVARAAAVSVGSAQQALHALRQQDYLVPAGRPQRALGRRGDLIRLWALGYRERLVGTLATRFVTAPTPPLLLAETLMERTDATLAGDAVAPTVRNGTGVVVFDRPPWADVVRVGRLRTAAEATDMVLRERFWDESLLMVGPTAPPLLTAAELLCTVDPRLREAGEQVLDEEARRG</sequence>
<evidence type="ECO:0008006" key="3">
    <source>
        <dbReference type="Google" id="ProtNLM"/>
    </source>
</evidence>
<evidence type="ECO:0000313" key="1">
    <source>
        <dbReference type="EMBL" id="MBB4883411.1"/>
    </source>
</evidence>
<dbReference type="Proteomes" id="UP000560081">
    <property type="component" value="Unassembled WGS sequence"/>
</dbReference>
<keyword evidence="2" id="KW-1185">Reference proteome</keyword>